<keyword evidence="2" id="KW-0812">Transmembrane</keyword>
<gene>
    <name evidence="3" type="ORF">JPH1_28630</name>
</gene>
<feature type="transmembrane region" description="Helical" evidence="2">
    <location>
        <begin position="75"/>
        <end position="98"/>
    </location>
</feature>
<evidence type="ECO:0000313" key="4">
    <source>
        <dbReference type="Proteomes" id="UP000327362"/>
    </source>
</evidence>
<evidence type="ECO:0000313" key="3">
    <source>
        <dbReference type="EMBL" id="BBN48388.1"/>
    </source>
</evidence>
<dbReference type="RefSeq" id="WP_138017771.1">
    <property type="nucleotide sequence ID" value="NZ_AP020326.1"/>
</dbReference>
<proteinExistence type="predicted"/>
<organism evidence="3 4">
    <name type="scientific">Mycobacterium avium subsp. hominissuis</name>
    <dbReference type="NCBI Taxonomy" id="439334"/>
    <lineage>
        <taxon>Bacteria</taxon>
        <taxon>Bacillati</taxon>
        <taxon>Actinomycetota</taxon>
        <taxon>Actinomycetes</taxon>
        <taxon>Mycobacteriales</taxon>
        <taxon>Mycobacteriaceae</taxon>
        <taxon>Mycobacterium</taxon>
        <taxon>Mycobacterium avium complex (MAC)</taxon>
    </lineage>
</organism>
<evidence type="ECO:0000256" key="2">
    <source>
        <dbReference type="SAM" id="Phobius"/>
    </source>
</evidence>
<dbReference type="EMBL" id="AP020326">
    <property type="protein sequence ID" value="BBN48388.1"/>
    <property type="molecule type" value="Genomic_DNA"/>
</dbReference>
<sequence length="255" mass="26161">MKAVLFLIGLVIVVVGAAAGNNVHLVAQDSDITGACGTPFSPMQIESLMHEDEINAVARGRRTNLESLCFEKVRIWQVVSWGLCGLGVAIAMGIVVASVGVAGRVALAGVAIVLGVGAAALLVERNARYPDPETTLPSATTRSTSPTPSYSPFTQSGAAAASPTTAAAPDAAAVVGSGCYAGSKPAVDVDGVRVYCARMESSDSFVWSRIPGVLAMPQYGDWQTTVCVQQTGRNAADCAAEIARAVNWGDGTPPP</sequence>
<dbReference type="Proteomes" id="UP000327362">
    <property type="component" value="Chromosome"/>
</dbReference>
<reference evidence="3 4" key="1">
    <citation type="submission" date="2019-09" db="EMBL/GenBank/DDBJ databases">
        <title>Complete genome sequence of Mycobacterium avium subsp. hominissuis strain JP-H-1.</title>
        <authorList>
            <person name="Kinoshita Y."/>
            <person name="Niwa H."/>
            <person name="Uchida-Fujii E."/>
            <person name="Nukada T."/>
        </authorList>
    </citation>
    <scope>NUCLEOTIDE SEQUENCE [LARGE SCALE GENOMIC DNA]</scope>
    <source>
        <strain evidence="3 4">JP-H-1</strain>
    </source>
</reference>
<dbReference type="AlphaFoldDB" id="A0AAI8SNI7"/>
<feature type="transmembrane region" description="Helical" evidence="2">
    <location>
        <begin position="105"/>
        <end position="123"/>
    </location>
</feature>
<evidence type="ECO:0000256" key="1">
    <source>
        <dbReference type="SAM" id="MobiDB-lite"/>
    </source>
</evidence>
<protein>
    <submittedName>
        <fullName evidence="3">Uncharacterized protein</fullName>
    </submittedName>
</protein>
<feature type="compositionally biased region" description="Low complexity" evidence="1">
    <location>
        <begin position="134"/>
        <end position="156"/>
    </location>
</feature>
<name>A0AAI8SNI7_MYCAV</name>
<feature type="region of interest" description="Disordered" evidence="1">
    <location>
        <begin position="132"/>
        <end position="156"/>
    </location>
</feature>
<keyword evidence="2" id="KW-0472">Membrane</keyword>
<keyword evidence="2" id="KW-1133">Transmembrane helix</keyword>
<accession>A0AAI8SNI7</accession>